<gene>
    <name evidence="1" type="ORF">EfsSVR2332_40300</name>
</gene>
<evidence type="ECO:0000313" key="2">
    <source>
        <dbReference type="Proteomes" id="UP001317613"/>
    </source>
</evidence>
<dbReference type="Proteomes" id="UP001317613">
    <property type="component" value="Plasmid pSVR2332_phage"/>
</dbReference>
<proteinExistence type="predicted"/>
<sequence>MSELLKKNNLLKKTESPKPQNTFDRNSVFTIAEENNKRPKRSAKTTTIRCSQDNSNYINALTTVMDVKSVDEMLSILIENYIPTLTHNEQTEIKTIKKVYDKKK</sequence>
<keyword evidence="1" id="KW-0614">Plasmid</keyword>
<dbReference type="EMBL" id="AP026731">
    <property type="protein sequence ID" value="BDQ63952.1"/>
    <property type="molecule type" value="Genomic_DNA"/>
</dbReference>
<organism evidence="1 2">
    <name type="scientific">Enterococcus faecalis</name>
    <name type="common">Streptococcus faecalis</name>
    <dbReference type="NCBI Taxonomy" id="1351"/>
    <lineage>
        <taxon>Bacteria</taxon>
        <taxon>Bacillati</taxon>
        <taxon>Bacillota</taxon>
        <taxon>Bacilli</taxon>
        <taxon>Lactobacillales</taxon>
        <taxon>Enterococcaceae</taxon>
        <taxon>Enterococcus</taxon>
    </lineage>
</organism>
<reference evidence="1" key="1">
    <citation type="submission" date="2022-08" db="EMBL/GenBank/DDBJ databases">
        <title>Molecular epidemiological analysis of five strains of VanD-type vancomycin-resistant Enterococcus faecalis.</title>
        <authorList>
            <person name="Mimura K."/>
            <person name="Hashimoto Y."/>
            <person name="Tomita H."/>
        </authorList>
    </citation>
    <scope>NUCLEOTIDE SEQUENCE</scope>
    <source>
        <strain evidence="1">SVR2332</strain>
        <plasmid evidence="1">pSVR2332_phage</plasmid>
    </source>
</reference>
<geneLocation type="plasmid" evidence="1 2">
    <name>pSVR2332_phage</name>
</geneLocation>
<evidence type="ECO:0000313" key="1">
    <source>
        <dbReference type="EMBL" id="BDQ63952.1"/>
    </source>
</evidence>
<accession>A0AC59HWE0</accession>
<protein>
    <submittedName>
        <fullName evidence="1">Uncharacterized protein</fullName>
    </submittedName>
</protein>
<name>A0AC59HWE0_ENTFL</name>